<dbReference type="RefSeq" id="WP_203756026.1">
    <property type="nucleotide sequence ID" value="NZ_BONF01000051.1"/>
</dbReference>
<protein>
    <submittedName>
        <fullName evidence="1">Uncharacterized protein</fullName>
    </submittedName>
</protein>
<accession>A0A8J3NN56</accession>
<evidence type="ECO:0000313" key="1">
    <source>
        <dbReference type="EMBL" id="GIF85708.1"/>
    </source>
</evidence>
<dbReference type="AlphaFoldDB" id="A0A8J3NN56"/>
<reference evidence="1 2" key="1">
    <citation type="submission" date="2021-01" db="EMBL/GenBank/DDBJ databases">
        <title>Whole genome shotgun sequence of Catellatospora bangladeshensis NBRC 107357.</title>
        <authorList>
            <person name="Komaki H."/>
            <person name="Tamura T."/>
        </authorList>
    </citation>
    <scope>NUCLEOTIDE SEQUENCE [LARGE SCALE GENOMIC DNA]</scope>
    <source>
        <strain evidence="1 2">NBRC 107357</strain>
    </source>
</reference>
<keyword evidence="2" id="KW-1185">Reference proteome</keyword>
<dbReference type="Proteomes" id="UP000601223">
    <property type="component" value="Unassembled WGS sequence"/>
</dbReference>
<name>A0A8J3NN56_9ACTN</name>
<dbReference type="EMBL" id="BONF01000051">
    <property type="protein sequence ID" value="GIF85708.1"/>
    <property type="molecule type" value="Genomic_DNA"/>
</dbReference>
<proteinExistence type="predicted"/>
<comment type="caution">
    <text evidence="1">The sequence shown here is derived from an EMBL/GenBank/DDBJ whole genome shotgun (WGS) entry which is preliminary data.</text>
</comment>
<evidence type="ECO:0000313" key="2">
    <source>
        <dbReference type="Proteomes" id="UP000601223"/>
    </source>
</evidence>
<organism evidence="1 2">
    <name type="scientific">Catellatospora bangladeshensis</name>
    <dbReference type="NCBI Taxonomy" id="310355"/>
    <lineage>
        <taxon>Bacteria</taxon>
        <taxon>Bacillati</taxon>
        <taxon>Actinomycetota</taxon>
        <taxon>Actinomycetes</taxon>
        <taxon>Micromonosporales</taxon>
        <taxon>Micromonosporaceae</taxon>
        <taxon>Catellatospora</taxon>
    </lineage>
</organism>
<sequence>MSHPNQQQVVNLLSNLERAVPAAHPTWCERTHPDHWPVHSAHVGEISYGLTLTLAVEIVDVGLGSGPRITVEMTDSRDSGSGDVYELPAQAARDLSMLLAAGADILSGCTGQPLRLGAPQ</sequence>
<gene>
    <name evidence="1" type="ORF">Cba03nite_70570</name>
</gene>